<dbReference type="AlphaFoldDB" id="A0A7W7YXE9"/>
<evidence type="ECO:0000313" key="3">
    <source>
        <dbReference type="Proteomes" id="UP000535406"/>
    </source>
</evidence>
<dbReference type="SUPFAM" id="SSF50800">
    <property type="entry name" value="PK beta-barrel domain-like"/>
    <property type="match status" value="1"/>
</dbReference>
<feature type="domain" description="MOSC" evidence="1">
    <location>
        <begin position="100"/>
        <end position="234"/>
    </location>
</feature>
<dbReference type="InterPro" id="IPR005302">
    <property type="entry name" value="MoCF_Sase_C"/>
</dbReference>
<keyword evidence="3" id="KW-1185">Reference proteome</keyword>
<evidence type="ECO:0000259" key="1">
    <source>
        <dbReference type="PROSITE" id="PS51340"/>
    </source>
</evidence>
<dbReference type="GO" id="GO:0003824">
    <property type="term" value="F:catalytic activity"/>
    <property type="evidence" value="ECO:0007669"/>
    <property type="project" value="InterPro"/>
</dbReference>
<dbReference type="GO" id="GO:0030151">
    <property type="term" value="F:molybdenum ion binding"/>
    <property type="evidence" value="ECO:0007669"/>
    <property type="project" value="InterPro"/>
</dbReference>
<dbReference type="Proteomes" id="UP000535406">
    <property type="component" value="Unassembled WGS sequence"/>
</dbReference>
<accession>A0A7W7YXE9</accession>
<dbReference type="InterPro" id="IPR011037">
    <property type="entry name" value="Pyrv_Knase-like_insert_dom_sf"/>
</dbReference>
<dbReference type="PROSITE" id="PS51340">
    <property type="entry name" value="MOSC"/>
    <property type="match status" value="1"/>
</dbReference>
<name>A0A7W7YXE9_9HYPH</name>
<dbReference type="InterPro" id="IPR052353">
    <property type="entry name" value="Benzoxazolinone_Detox_Enz"/>
</dbReference>
<organism evidence="2 3">
    <name type="scientific">Shinella fusca</name>
    <dbReference type="NCBI Taxonomy" id="544480"/>
    <lineage>
        <taxon>Bacteria</taxon>
        <taxon>Pseudomonadati</taxon>
        <taxon>Pseudomonadota</taxon>
        <taxon>Alphaproteobacteria</taxon>
        <taxon>Hyphomicrobiales</taxon>
        <taxon>Rhizobiaceae</taxon>
        <taxon>Shinella</taxon>
    </lineage>
</organism>
<dbReference type="PANTHER" id="PTHR30212:SF2">
    <property type="entry name" value="PROTEIN YIIM"/>
    <property type="match status" value="1"/>
</dbReference>
<protein>
    <submittedName>
        <fullName evidence="2">MOSC domain-containing protein YiiM</fullName>
    </submittedName>
</protein>
<gene>
    <name evidence="2" type="ORF">HNQ66_003542</name>
</gene>
<comment type="caution">
    <text evidence="2">The sequence shown here is derived from an EMBL/GenBank/DDBJ whole genome shotgun (WGS) entry which is preliminary data.</text>
</comment>
<dbReference type="PANTHER" id="PTHR30212">
    <property type="entry name" value="PROTEIN YIIM"/>
    <property type="match status" value="1"/>
</dbReference>
<dbReference type="Pfam" id="PF03473">
    <property type="entry name" value="MOSC"/>
    <property type="match status" value="1"/>
</dbReference>
<dbReference type="EMBL" id="JACHIK010000014">
    <property type="protein sequence ID" value="MBB5044123.1"/>
    <property type="molecule type" value="Genomic_DNA"/>
</dbReference>
<reference evidence="2 3" key="1">
    <citation type="submission" date="2020-08" db="EMBL/GenBank/DDBJ databases">
        <title>Genomic Encyclopedia of Type Strains, Phase IV (KMG-IV): sequencing the most valuable type-strain genomes for metagenomic binning, comparative biology and taxonomic classification.</title>
        <authorList>
            <person name="Goeker M."/>
        </authorList>
    </citation>
    <scope>NUCLEOTIDE SEQUENCE [LARGE SCALE GENOMIC DNA]</scope>
    <source>
        <strain evidence="2 3">DSM 21319</strain>
    </source>
</reference>
<dbReference type="GO" id="GO:0030170">
    <property type="term" value="F:pyridoxal phosphate binding"/>
    <property type="evidence" value="ECO:0007669"/>
    <property type="project" value="InterPro"/>
</dbReference>
<evidence type="ECO:0000313" key="2">
    <source>
        <dbReference type="EMBL" id="MBB5044123.1"/>
    </source>
</evidence>
<sequence length="277" mass="30725">MRLAHRVGKGTQKLVLLLDEVQRRPARRARPEARHLRQKLDEFFDFGAGDSFCHCRYLAHIKGKRNPPRREAALIRIVAVCTGLARPVPGKSYKTGIFKTPTDAAVVIDREGLLGDAICNRKHHGGPEQAVYALGSVDLDWWTKEFGRTIEPGTFGENLIISGIDSRSVSVGDRFETESVLLEVTSTRIPCATLSARMGDPGFAKRFMQAGRPGFYCRVLRDGVIQAGDTVTYTPFDGAPVTMPELLRTYGRNLSEEDRNRYLAAPINDKLRAALTG</sequence>
<proteinExistence type="predicted"/>
<dbReference type="Gene3D" id="2.40.33.20">
    <property type="entry name" value="PK beta-barrel domain-like"/>
    <property type="match status" value="1"/>
</dbReference>